<accession>A0A4Y2T928</accession>
<keyword evidence="5" id="KW-1185">Reference proteome</keyword>
<dbReference type="OrthoDB" id="6432034at2759"/>
<comment type="caution">
    <text evidence="2">The sequence shown here is derived from an EMBL/GenBank/DDBJ whole genome shotgun (WGS) entry which is preliminary data.</text>
</comment>
<dbReference type="EMBL" id="BGPR01026525">
    <property type="protein sequence ID" value="GBN96313.1"/>
    <property type="molecule type" value="Genomic_DNA"/>
</dbReference>
<gene>
    <name evidence="3" type="ORF">AVEN_103138_1</name>
    <name evidence="4" type="ORF">AVEN_109203_1</name>
    <name evidence="2" type="ORF">AVEN_135542_1</name>
    <name evidence="1" type="ORF">AVEN_84157_1</name>
</gene>
<evidence type="ECO:0000313" key="4">
    <source>
        <dbReference type="EMBL" id="GBN96322.1"/>
    </source>
</evidence>
<dbReference type="EMBL" id="BGPR01026518">
    <property type="protein sequence ID" value="GBN96300.1"/>
    <property type="molecule type" value="Genomic_DNA"/>
</dbReference>
<organism evidence="2 5">
    <name type="scientific">Araneus ventricosus</name>
    <name type="common">Orbweaver spider</name>
    <name type="synonym">Epeira ventricosa</name>
    <dbReference type="NCBI Taxonomy" id="182803"/>
    <lineage>
        <taxon>Eukaryota</taxon>
        <taxon>Metazoa</taxon>
        <taxon>Ecdysozoa</taxon>
        <taxon>Arthropoda</taxon>
        <taxon>Chelicerata</taxon>
        <taxon>Arachnida</taxon>
        <taxon>Araneae</taxon>
        <taxon>Araneomorphae</taxon>
        <taxon>Entelegynae</taxon>
        <taxon>Araneoidea</taxon>
        <taxon>Araneidae</taxon>
        <taxon>Araneus</taxon>
    </lineage>
</organism>
<reference evidence="2 5" key="1">
    <citation type="journal article" date="2019" name="Sci. Rep.">
        <title>Orb-weaving spider Araneus ventricosus genome elucidates the spidroin gene catalogue.</title>
        <authorList>
            <person name="Kono N."/>
            <person name="Nakamura H."/>
            <person name="Ohtoshi R."/>
            <person name="Moran D.A.P."/>
            <person name="Shinohara A."/>
            <person name="Yoshida Y."/>
            <person name="Fujiwara M."/>
            <person name="Mori M."/>
            <person name="Tomita M."/>
            <person name="Arakawa K."/>
        </authorList>
    </citation>
    <scope>NUCLEOTIDE SEQUENCE [LARGE SCALE GENOMIC DNA]</scope>
</reference>
<evidence type="ECO:0000313" key="5">
    <source>
        <dbReference type="Proteomes" id="UP000499080"/>
    </source>
</evidence>
<evidence type="ECO:0000313" key="3">
    <source>
        <dbReference type="EMBL" id="GBN96317.1"/>
    </source>
</evidence>
<evidence type="ECO:0000313" key="2">
    <source>
        <dbReference type="EMBL" id="GBN96313.1"/>
    </source>
</evidence>
<dbReference type="Proteomes" id="UP000499080">
    <property type="component" value="Unassembled WGS sequence"/>
</dbReference>
<dbReference type="AlphaFoldDB" id="A0A4Y2T928"/>
<evidence type="ECO:0000313" key="1">
    <source>
        <dbReference type="EMBL" id="GBN96300.1"/>
    </source>
</evidence>
<name>A0A4Y2T928_ARAVE</name>
<dbReference type="EMBL" id="BGPR01026527">
    <property type="protein sequence ID" value="GBN96317.1"/>
    <property type="molecule type" value="Genomic_DNA"/>
</dbReference>
<sequence>MDSNDLVEVDLQFDKNKKCLDRWMENLPEEAHSLPLHCLAIPAPQFQLHKNSLGLIHIGLCVERHHHLQSVCLQDVVLVDQTDGNHLGLSLGCKVVVVTLTNQTLHLFRPLKQHLGGKHFADDDDVQHTVLLWMRQQPKEFYAVRIGALIKR</sequence>
<dbReference type="EMBL" id="BGPR01026529">
    <property type="protein sequence ID" value="GBN96322.1"/>
    <property type="molecule type" value="Genomic_DNA"/>
</dbReference>
<protein>
    <submittedName>
        <fullName evidence="2">Uncharacterized protein</fullName>
    </submittedName>
</protein>
<proteinExistence type="predicted"/>